<dbReference type="GO" id="GO:0055120">
    <property type="term" value="C:striated muscle dense body"/>
    <property type="evidence" value="ECO:0007669"/>
    <property type="project" value="TreeGrafter"/>
</dbReference>
<comment type="caution">
    <text evidence="11">The sequence shown here is derived from an EMBL/GenBank/DDBJ whole genome shotgun (WGS) entry which is preliminary data.</text>
</comment>
<keyword evidence="5" id="KW-0963">Cytoplasm</keyword>
<keyword evidence="8" id="KW-0698">rRNA processing</keyword>
<proteinExistence type="inferred from homology"/>
<dbReference type="SUPFAM" id="SSF50405">
    <property type="entry name" value="Actin-crosslinking proteins"/>
    <property type="match status" value="1"/>
</dbReference>
<protein>
    <recommendedName>
        <fullName evidence="10">Protein FRG1 homolog</fullName>
    </recommendedName>
</protein>
<dbReference type="GO" id="GO:0006364">
    <property type="term" value="P:rRNA processing"/>
    <property type="evidence" value="ECO:0007669"/>
    <property type="project" value="UniProtKB-KW"/>
</dbReference>
<evidence type="ECO:0000256" key="7">
    <source>
        <dbReference type="ARBA" id="ARBA00022541"/>
    </source>
</evidence>
<dbReference type="PANTHER" id="PTHR12928">
    <property type="entry name" value="FRG1 PROTEIN"/>
    <property type="match status" value="1"/>
</dbReference>
<dbReference type="AlphaFoldDB" id="A0AAN9Y9Q7"/>
<name>A0AAN9Y9Q7_9HEMI</name>
<evidence type="ECO:0000256" key="1">
    <source>
        <dbReference type="ARBA" id="ARBA00004408"/>
    </source>
</evidence>
<sequence length="262" mass="29182">MADYGLFKKGKLVLKGEKSGVKRKKKNKHDKSVKTDDSGIDADLLAHGNWAKAEITSDITGSICIEFGCQTYVKAMDNGCFTIGPPHDEGDGPLPEEILTAVVINDEKVAFKSGYGKYLGYDKEGNVIGKADAIGPLEHWEPIFQDGKLALLASNRCFMSVRPSDDSVVVVSQTASENEYVQVRYMAAVKERDPLQDIPTEERGDISEIEVNYVRKFQKFQDKKLRVNTGSRVELAKAKNEGTLHEALLDRRSKMKSDRYCK</sequence>
<dbReference type="Proteomes" id="UP001367676">
    <property type="component" value="Unassembled WGS sequence"/>
</dbReference>
<dbReference type="CDD" id="cd23338">
    <property type="entry name" value="beta-trefoil_FSCN_FRG1"/>
    <property type="match status" value="1"/>
</dbReference>
<evidence type="ECO:0000313" key="12">
    <source>
        <dbReference type="Proteomes" id="UP001367676"/>
    </source>
</evidence>
<evidence type="ECO:0000256" key="4">
    <source>
        <dbReference type="ARBA" id="ARBA00010878"/>
    </source>
</evidence>
<dbReference type="GO" id="GO:0007517">
    <property type="term" value="P:muscle organ development"/>
    <property type="evidence" value="ECO:0007669"/>
    <property type="project" value="UniProtKB-KW"/>
</dbReference>
<evidence type="ECO:0000256" key="6">
    <source>
        <dbReference type="ARBA" id="ARBA00022517"/>
    </source>
</evidence>
<comment type="subcellular location">
    <subcellularLocation>
        <location evidence="2">Cytoplasm</location>
    </subcellularLocation>
    <subcellularLocation>
        <location evidence="1">Nucleus</location>
        <location evidence="1">Cajal body</location>
    </subcellularLocation>
    <subcellularLocation>
        <location evidence="3">Nucleus</location>
        <location evidence="3">Nucleolus</location>
    </subcellularLocation>
</comment>
<dbReference type="GO" id="GO:0051015">
    <property type="term" value="F:actin filament binding"/>
    <property type="evidence" value="ECO:0007669"/>
    <property type="project" value="TreeGrafter"/>
</dbReference>
<evidence type="ECO:0000313" key="11">
    <source>
        <dbReference type="EMBL" id="KAK7605508.1"/>
    </source>
</evidence>
<dbReference type="Gene3D" id="2.80.10.50">
    <property type="match status" value="1"/>
</dbReference>
<dbReference type="InterPro" id="IPR010414">
    <property type="entry name" value="FRG1"/>
</dbReference>
<dbReference type="EMBL" id="JBBCAQ010000002">
    <property type="protein sequence ID" value="KAK7605508.1"/>
    <property type="molecule type" value="Genomic_DNA"/>
</dbReference>
<keyword evidence="9" id="KW-0539">Nucleus</keyword>
<evidence type="ECO:0000256" key="9">
    <source>
        <dbReference type="ARBA" id="ARBA00023242"/>
    </source>
</evidence>
<dbReference type="GO" id="GO:0015030">
    <property type="term" value="C:Cajal body"/>
    <property type="evidence" value="ECO:0007669"/>
    <property type="project" value="UniProtKB-SubCell"/>
</dbReference>
<reference evidence="11 12" key="1">
    <citation type="submission" date="2024-03" db="EMBL/GenBank/DDBJ databases">
        <title>Adaptation during the transition from Ophiocordyceps entomopathogen to insect associate is accompanied by gene loss and intensified selection.</title>
        <authorList>
            <person name="Ward C.M."/>
            <person name="Onetto C.A."/>
            <person name="Borneman A.R."/>
        </authorList>
    </citation>
    <scope>NUCLEOTIDE SEQUENCE [LARGE SCALE GENOMIC DNA]</scope>
    <source>
        <strain evidence="11">AWRI1</strain>
        <tissue evidence="11">Single Adult Female</tissue>
    </source>
</reference>
<keyword evidence="7" id="KW-0517">Myogenesis</keyword>
<dbReference type="GO" id="GO:0071013">
    <property type="term" value="C:catalytic step 2 spliceosome"/>
    <property type="evidence" value="ECO:0007669"/>
    <property type="project" value="TreeGrafter"/>
</dbReference>
<evidence type="ECO:0000256" key="2">
    <source>
        <dbReference type="ARBA" id="ARBA00004496"/>
    </source>
</evidence>
<dbReference type="InterPro" id="IPR008999">
    <property type="entry name" value="Actin-crosslinking"/>
</dbReference>
<dbReference type="FunFam" id="2.80.10.50:FF:000061">
    <property type="entry name" value="Protein FRG1"/>
    <property type="match status" value="1"/>
</dbReference>
<evidence type="ECO:0000256" key="5">
    <source>
        <dbReference type="ARBA" id="ARBA00022490"/>
    </source>
</evidence>
<dbReference type="Pfam" id="PF06229">
    <property type="entry name" value="FRG1"/>
    <property type="match status" value="1"/>
</dbReference>
<keyword evidence="6" id="KW-0690">Ribosome biogenesis</keyword>
<dbReference type="GO" id="GO:0005730">
    <property type="term" value="C:nucleolus"/>
    <property type="evidence" value="ECO:0007669"/>
    <property type="project" value="UniProtKB-SubCell"/>
</dbReference>
<dbReference type="PANTHER" id="PTHR12928:SF0">
    <property type="entry name" value="FSHD REGION GENE 1"/>
    <property type="match status" value="1"/>
</dbReference>
<comment type="similarity">
    <text evidence="4">Belongs to the FRG1 family.</text>
</comment>
<evidence type="ECO:0000256" key="3">
    <source>
        <dbReference type="ARBA" id="ARBA00004604"/>
    </source>
</evidence>
<gene>
    <name evidence="11" type="ORF">V9T40_007366</name>
</gene>
<organism evidence="11 12">
    <name type="scientific">Parthenolecanium corni</name>
    <dbReference type="NCBI Taxonomy" id="536013"/>
    <lineage>
        <taxon>Eukaryota</taxon>
        <taxon>Metazoa</taxon>
        <taxon>Ecdysozoa</taxon>
        <taxon>Arthropoda</taxon>
        <taxon>Hexapoda</taxon>
        <taxon>Insecta</taxon>
        <taxon>Pterygota</taxon>
        <taxon>Neoptera</taxon>
        <taxon>Paraneoptera</taxon>
        <taxon>Hemiptera</taxon>
        <taxon>Sternorrhyncha</taxon>
        <taxon>Coccoidea</taxon>
        <taxon>Coccidae</taxon>
        <taxon>Parthenolecanium</taxon>
    </lineage>
</organism>
<accession>A0AAN9Y9Q7</accession>
<evidence type="ECO:0000256" key="8">
    <source>
        <dbReference type="ARBA" id="ARBA00022552"/>
    </source>
</evidence>
<keyword evidence="12" id="KW-1185">Reference proteome</keyword>
<evidence type="ECO:0000256" key="10">
    <source>
        <dbReference type="ARBA" id="ARBA00072064"/>
    </source>
</evidence>